<organism evidence="1 2">
    <name type="scientific">Pisolithus microcarpus 441</name>
    <dbReference type="NCBI Taxonomy" id="765257"/>
    <lineage>
        <taxon>Eukaryota</taxon>
        <taxon>Fungi</taxon>
        <taxon>Dikarya</taxon>
        <taxon>Basidiomycota</taxon>
        <taxon>Agaricomycotina</taxon>
        <taxon>Agaricomycetes</taxon>
        <taxon>Agaricomycetidae</taxon>
        <taxon>Boletales</taxon>
        <taxon>Sclerodermatineae</taxon>
        <taxon>Pisolithaceae</taxon>
        <taxon>Pisolithus</taxon>
    </lineage>
</organism>
<dbReference type="HOGENOM" id="CLU_3069589_0_0_1"/>
<evidence type="ECO:0000313" key="2">
    <source>
        <dbReference type="Proteomes" id="UP000054018"/>
    </source>
</evidence>
<gene>
    <name evidence="1" type="ORF">PISMIDRAFT_17204</name>
</gene>
<dbReference type="AlphaFoldDB" id="A0A0C9Z3H7"/>
<proteinExistence type="predicted"/>
<dbReference type="Proteomes" id="UP000054018">
    <property type="component" value="Unassembled WGS sequence"/>
</dbReference>
<dbReference type="EMBL" id="KN833932">
    <property type="protein sequence ID" value="KIK14568.1"/>
    <property type="molecule type" value="Genomic_DNA"/>
</dbReference>
<sequence>MSAIQMNPQTSPWKWSIYPGEYPNLPLEMAYLPWGIPKTPLGNGLFTLENPPN</sequence>
<evidence type="ECO:0000313" key="1">
    <source>
        <dbReference type="EMBL" id="KIK14568.1"/>
    </source>
</evidence>
<reference evidence="1 2" key="1">
    <citation type="submission" date="2014-04" db="EMBL/GenBank/DDBJ databases">
        <authorList>
            <consortium name="DOE Joint Genome Institute"/>
            <person name="Kuo A."/>
            <person name="Kohler A."/>
            <person name="Costa M.D."/>
            <person name="Nagy L.G."/>
            <person name="Floudas D."/>
            <person name="Copeland A."/>
            <person name="Barry K.W."/>
            <person name="Cichocki N."/>
            <person name="Veneault-Fourrey C."/>
            <person name="LaButti K."/>
            <person name="Lindquist E.A."/>
            <person name="Lipzen A."/>
            <person name="Lundell T."/>
            <person name="Morin E."/>
            <person name="Murat C."/>
            <person name="Sun H."/>
            <person name="Tunlid A."/>
            <person name="Henrissat B."/>
            <person name="Grigoriev I.V."/>
            <person name="Hibbett D.S."/>
            <person name="Martin F."/>
            <person name="Nordberg H.P."/>
            <person name="Cantor M.N."/>
            <person name="Hua S.X."/>
        </authorList>
    </citation>
    <scope>NUCLEOTIDE SEQUENCE [LARGE SCALE GENOMIC DNA]</scope>
    <source>
        <strain evidence="1 2">441</strain>
    </source>
</reference>
<reference evidence="2" key="2">
    <citation type="submission" date="2015-01" db="EMBL/GenBank/DDBJ databases">
        <title>Evolutionary Origins and Diversification of the Mycorrhizal Mutualists.</title>
        <authorList>
            <consortium name="DOE Joint Genome Institute"/>
            <consortium name="Mycorrhizal Genomics Consortium"/>
            <person name="Kohler A."/>
            <person name="Kuo A."/>
            <person name="Nagy L.G."/>
            <person name="Floudas D."/>
            <person name="Copeland A."/>
            <person name="Barry K.W."/>
            <person name="Cichocki N."/>
            <person name="Veneault-Fourrey C."/>
            <person name="LaButti K."/>
            <person name="Lindquist E.A."/>
            <person name="Lipzen A."/>
            <person name="Lundell T."/>
            <person name="Morin E."/>
            <person name="Murat C."/>
            <person name="Riley R."/>
            <person name="Ohm R."/>
            <person name="Sun H."/>
            <person name="Tunlid A."/>
            <person name="Henrissat B."/>
            <person name="Grigoriev I.V."/>
            <person name="Hibbett D.S."/>
            <person name="Martin F."/>
        </authorList>
    </citation>
    <scope>NUCLEOTIDE SEQUENCE [LARGE SCALE GENOMIC DNA]</scope>
    <source>
        <strain evidence="2">441</strain>
    </source>
</reference>
<keyword evidence="2" id="KW-1185">Reference proteome</keyword>
<accession>A0A0C9Z3H7</accession>
<protein>
    <submittedName>
        <fullName evidence="1">Uncharacterized protein</fullName>
    </submittedName>
</protein>
<name>A0A0C9Z3H7_9AGAM</name>